<dbReference type="RefSeq" id="XP_031854424.1">
    <property type="nucleotide sequence ID" value="XM_031998533.1"/>
</dbReference>
<name>A0A5E8BRD7_9ASCO</name>
<sequence>MSTKSSSTSSFSNSGKTLLKFKSEERLTEYETPHPEWKLGDGAVNETPEFSAPWDEHKKISFDPYGAGRNPINNYLLTVTALAPKPPQIGLMATVSKSGNHNLAPYSYFGVVGYDPLMLVVGTTKSTGKYKNTARNLLETGEATVNIISEWFVEAANASSTNAPEEVSEWPLAGLTQVPSELVKAPHVLESAVSFETRVHTAIPIQSRADPTRESGDVFLLEVVRVHARADLVDNKEDPGAIDLVGLRPVTRVGTMQYGRLTEILTLPKITYASPQFEALKGERFQKKLS</sequence>
<dbReference type="GeneID" id="43582633"/>
<proteinExistence type="inferred from homology"/>
<dbReference type="EMBL" id="CABVLU010000003">
    <property type="protein sequence ID" value="VVT53923.1"/>
    <property type="molecule type" value="Genomic_DNA"/>
</dbReference>
<keyword evidence="3" id="KW-0288">FMN</keyword>
<gene>
    <name evidence="6" type="ORF">SAPINGB_P003818</name>
</gene>
<evidence type="ECO:0000313" key="6">
    <source>
        <dbReference type="EMBL" id="VVT53923.1"/>
    </source>
</evidence>
<evidence type="ECO:0000256" key="1">
    <source>
        <dbReference type="ARBA" id="ARBA00001917"/>
    </source>
</evidence>
<keyword evidence="2" id="KW-0285">Flavoprotein</keyword>
<dbReference type="PANTHER" id="PTHR33798:SF5">
    <property type="entry name" value="FLAVIN REDUCTASE LIKE DOMAIN-CONTAINING PROTEIN"/>
    <property type="match status" value="1"/>
</dbReference>
<dbReference type="Pfam" id="PF01613">
    <property type="entry name" value="Flavin_Reduct"/>
    <property type="match status" value="1"/>
</dbReference>
<dbReference type="OrthoDB" id="10250990at2759"/>
<evidence type="ECO:0000256" key="3">
    <source>
        <dbReference type="ARBA" id="ARBA00022643"/>
    </source>
</evidence>
<dbReference type="PANTHER" id="PTHR33798">
    <property type="entry name" value="FLAVOPROTEIN OXYGENASE"/>
    <property type="match status" value="1"/>
</dbReference>
<comment type="cofactor">
    <cofactor evidence="1">
        <name>FMN</name>
        <dbReference type="ChEBI" id="CHEBI:58210"/>
    </cofactor>
</comment>
<evidence type="ECO:0000313" key="7">
    <source>
        <dbReference type="Proteomes" id="UP000398389"/>
    </source>
</evidence>
<feature type="domain" description="Flavin reductase like" evidence="5">
    <location>
        <begin position="67"/>
        <end position="249"/>
    </location>
</feature>
<dbReference type="GO" id="GO:0010181">
    <property type="term" value="F:FMN binding"/>
    <property type="evidence" value="ECO:0007669"/>
    <property type="project" value="InterPro"/>
</dbReference>
<comment type="similarity">
    <text evidence="4">Belongs to the flavoredoxin family.</text>
</comment>
<dbReference type="Gene3D" id="2.30.110.10">
    <property type="entry name" value="Electron Transport, Fmn-binding Protein, Chain A"/>
    <property type="match status" value="1"/>
</dbReference>
<keyword evidence="7" id="KW-1185">Reference proteome</keyword>
<dbReference type="SUPFAM" id="SSF50475">
    <property type="entry name" value="FMN-binding split barrel"/>
    <property type="match status" value="1"/>
</dbReference>
<evidence type="ECO:0000259" key="5">
    <source>
        <dbReference type="SMART" id="SM00903"/>
    </source>
</evidence>
<dbReference type="InterPro" id="IPR012349">
    <property type="entry name" value="Split_barrel_FMN-bd"/>
</dbReference>
<reference evidence="6 7" key="1">
    <citation type="submission" date="2019-09" db="EMBL/GenBank/DDBJ databases">
        <authorList>
            <person name="Brejova B."/>
        </authorList>
    </citation>
    <scope>NUCLEOTIDE SEQUENCE [LARGE SCALE GENOMIC DNA]</scope>
</reference>
<organism evidence="6 7">
    <name type="scientific">Magnusiomyces paraingens</name>
    <dbReference type="NCBI Taxonomy" id="2606893"/>
    <lineage>
        <taxon>Eukaryota</taxon>
        <taxon>Fungi</taxon>
        <taxon>Dikarya</taxon>
        <taxon>Ascomycota</taxon>
        <taxon>Saccharomycotina</taxon>
        <taxon>Dipodascomycetes</taxon>
        <taxon>Dipodascales</taxon>
        <taxon>Dipodascaceae</taxon>
        <taxon>Magnusiomyces</taxon>
    </lineage>
</organism>
<dbReference type="Proteomes" id="UP000398389">
    <property type="component" value="Unassembled WGS sequence"/>
</dbReference>
<dbReference type="SMART" id="SM00903">
    <property type="entry name" value="Flavin_Reduct"/>
    <property type="match status" value="1"/>
</dbReference>
<evidence type="ECO:0000256" key="2">
    <source>
        <dbReference type="ARBA" id="ARBA00022630"/>
    </source>
</evidence>
<accession>A0A5E8BRD7</accession>
<evidence type="ECO:0000256" key="4">
    <source>
        <dbReference type="ARBA" id="ARBA00038054"/>
    </source>
</evidence>
<dbReference type="InterPro" id="IPR002563">
    <property type="entry name" value="Flavin_Rdtase-like_dom"/>
</dbReference>
<protein>
    <recommendedName>
        <fullName evidence="5">Flavin reductase like domain-containing protein</fullName>
    </recommendedName>
</protein>
<dbReference type="AlphaFoldDB" id="A0A5E8BRD7"/>